<evidence type="ECO:0000256" key="1">
    <source>
        <dbReference type="SAM" id="MobiDB-lite"/>
    </source>
</evidence>
<protein>
    <submittedName>
        <fullName evidence="2">Uncharacterized protein</fullName>
    </submittedName>
</protein>
<dbReference type="InParanoid" id="C3YDI0"/>
<reference evidence="2" key="1">
    <citation type="journal article" date="2008" name="Nature">
        <title>The amphioxus genome and the evolution of the chordate karyotype.</title>
        <authorList>
            <consortium name="US DOE Joint Genome Institute (JGI-PGF)"/>
            <person name="Putnam N.H."/>
            <person name="Butts T."/>
            <person name="Ferrier D.E.K."/>
            <person name="Furlong R.F."/>
            <person name="Hellsten U."/>
            <person name="Kawashima T."/>
            <person name="Robinson-Rechavi M."/>
            <person name="Shoguchi E."/>
            <person name="Terry A."/>
            <person name="Yu J.-K."/>
            <person name="Benito-Gutierrez E.L."/>
            <person name="Dubchak I."/>
            <person name="Garcia-Fernandez J."/>
            <person name="Gibson-Brown J.J."/>
            <person name="Grigoriev I.V."/>
            <person name="Horton A.C."/>
            <person name="de Jong P.J."/>
            <person name="Jurka J."/>
            <person name="Kapitonov V.V."/>
            <person name="Kohara Y."/>
            <person name="Kuroki Y."/>
            <person name="Lindquist E."/>
            <person name="Lucas S."/>
            <person name="Osoegawa K."/>
            <person name="Pennacchio L.A."/>
            <person name="Salamov A.A."/>
            <person name="Satou Y."/>
            <person name="Sauka-Spengler T."/>
            <person name="Schmutz J."/>
            <person name="Shin-I T."/>
            <person name="Toyoda A."/>
            <person name="Bronner-Fraser M."/>
            <person name="Fujiyama A."/>
            <person name="Holland L.Z."/>
            <person name="Holland P.W.H."/>
            <person name="Satoh N."/>
            <person name="Rokhsar D.S."/>
        </authorList>
    </citation>
    <scope>NUCLEOTIDE SEQUENCE [LARGE SCALE GENOMIC DNA]</scope>
    <source>
        <strain evidence="2">S238N-H82</strain>
        <tissue evidence="2">Testes</tissue>
    </source>
</reference>
<gene>
    <name evidence="2" type="ORF">BRAFLDRAFT_78052</name>
</gene>
<feature type="compositionally biased region" description="Basic and acidic residues" evidence="1">
    <location>
        <begin position="72"/>
        <end position="85"/>
    </location>
</feature>
<accession>C3YDI0</accession>
<proteinExistence type="predicted"/>
<dbReference type="EMBL" id="GG666503">
    <property type="protein sequence ID" value="EEN61791.1"/>
    <property type="molecule type" value="Genomic_DNA"/>
</dbReference>
<feature type="compositionally biased region" description="Polar residues" evidence="1">
    <location>
        <begin position="53"/>
        <end position="68"/>
    </location>
</feature>
<evidence type="ECO:0000313" key="2">
    <source>
        <dbReference type="EMBL" id="EEN61791.1"/>
    </source>
</evidence>
<sequence>MAGVGVARDLPMTPRCVVGGLTESYRVEDVVLSKTLNGKHLIHSKVILSSPNLSNGRSGSVPTAATDTISDESGHGHSLADDTRENTNHSYFDIDGRVVKIPIVKLGLMLLSPWEVPLSPGMKYSSERLSERIAANLCTLTTSLASEESTSRKGTEKDTEKSAHSVNILGNFTTDIVYFIWELSKALLKTICCNSLNCWHFLRHNLIPPCIRQHWRPSTSESQVCKEPQHTCPPSMYLLWHLDPSPPTCALRVARRES</sequence>
<feature type="region of interest" description="Disordered" evidence="1">
    <location>
        <begin position="53"/>
        <end position="85"/>
    </location>
</feature>
<name>C3YDI0_BRAFL</name>
<dbReference type="AlphaFoldDB" id="C3YDI0"/>
<organism>
    <name type="scientific">Branchiostoma floridae</name>
    <name type="common">Florida lancelet</name>
    <name type="synonym">Amphioxus</name>
    <dbReference type="NCBI Taxonomy" id="7739"/>
    <lineage>
        <taxon>Eukaryota</taxon>
        <taxon>Metazoa</taxon>
        <taxon>Chordata</taxon>
        <taxon>Cephalochordata</taxon>
        <taxon>Leptocardii</taxon>
        <taxon>Amphioxiformes</taxon>
        <taxon>Branchiostomatidae</taxon>
        <taxon>Branchiostoma</taxon>
    </lineage>
</organism>